<evidence type="ECO:0000313" key="5">
    <source>
        <dbReference type="EMBL" id="TNC11604.1"/>
    </source>
</evidence>
<gene>
    <name evidence="5" type="ORF">FF100_18315</name>
</gene>
<dbReference type="PANTHER" id="PTHR30024">
    <property type="entry name" value="ALIPHATIC SULFONATES-BINDING PROTEIN-RELATED"/>
    <property type="match status" value="1"/>
</dbReference>
<dbReference type="Pfam" id="PF13379">
    <property type="entry name" value="NMT1_2"/>
    <property type="match status" value="1"/>
</dbReference>
<evidence type="ECO:0000256" key="4">
    <source>
        <dbReference type="SAM" id="MobiDB-lite"/>
    </source>
</evidence>
<protein>
    <submittedName>
        <fullName evidence="5">Transporter substrate-binding domain-containing protein</fullName>
    </submittedName>
</protein>
<dbReference type="AlphaFoldDB" id="A0A5C4LDJ8"/>
<comment type="subcellular location">
    <subcellularLocation>
        <location evidence="1">Periplasm</location>
    </subcellularLocation>
</comment>
<dbReference type="EMBL" id="VDDA01000008">
    <property type="protein sequence ID" value="TNC11604.1"/>
    <property type="molecule type" value="Genomic_DNA"/>
</dbReference>
<keyword evidence="3" id="KW-0732">Signal</keyword>
<proteinExistence type="inferred from homology"/>
<reference evidence="5 6" key="1">
    <citation type="submission" date="2019-06" db="EMBL/GenBank/DDBJ databases">
        <title>Genome of Methylobacterium sp. 17Sr1-39.</title>
        <authorList>
            <person name="Seo T."/>
        </authorList>
    </citation>
    <scope>NUCLEOTIDE SEQUENCE [LARGE SCALE GENOMIC DNA]</scope>
    <source>
        <strain evidence="5 6">17Sr1-39</strain>
    </source>
</reference>
<dbReference type="PROSITE" id="PS51318">
    <property type="entry name" value="TAT"/>
    <property type="match status" value="1"/>
</dbReference>
<accession>A0A5C4LDJ8</accession>
<dbReference type="PANTHER" id="PTHR30024:SF47">
    <property type="entry name" value="TAURINE-BINDING PERIPLASMIC PROTEIN"/>
    <property type="match status" value="1"/>
</dbReference>
<evidence type="ECO:0000256" key="2">
    <source>
        <dbReference type="ARBA" id="ARBA00010742"/>
    </source>
</evidence>
<dbReference type="Gene3D" id="3.40.190.10">
    <property type="entry name" value="Periplasmic binding protein-like II"/>
    <property type="match status" value="2"/>
</dbReference>
<dbReference type="OrthoDB" id="9815602at2"/>
<dbReference type="GO" id="GO:0042597">
    <property type="term" value="C:periplasmic space"/>
    <property type="evidence" value="ECO:0007669"/>
    <property type="project" value="UniProtKB-SubCell"/>
</dbReference>
<dbReference type="Proteomes" id="UP000305267">
    <property type="component" value="Unassembled WGS sequence"/>
</dbReference>
<dbReference type="InterPro" id="IPR006311">
    <property type="entry name" value="TAT_signal"/>
</dbReference>
<feature type="region of interest" description="Disordered" evidence="4">
    <location>
        <begin position="1"/>
        <end position="21"/>
    </location>
</feature>
<comment type="caution">
    <text evidence="5">The sequence shown here is derived from an EMBL/GenBank/DDBJ whole genome shotgun (WGS) entry which is preliminary data.</text>
</comment>
<keyword evidence="6" id="KW-1185">Reference proteome</keyword>
<evidence type="ECO:0000313" key="6">
    <source>
        <dbReference type="Proteomes" id="UP000305267"/>
    </source>
</evidence>
<evidence type="ECO:0000256" key="3">
    <source>
        <dbReference type="ARBA" id="ARBA00022729"/>
    </source>
</evidence>
<name>A0A5C4LDJ8_9HYPH</name>
<sequence length="345" mass="36472">MSAPCLPTMVAAPSPSRRPSCMRARRAGRAPAFHRPEELMLTRRHLIAAGSAALAAPAILPSGARAETKSVKIATILAGTTIASFLLPERLKAMGFDAETLVFPSITQRMQAVASGDAQIGYGGVSAAISLGGRGTALSILSNACDGGWALTARPEIAALADLAGRKVAAQAGTIQHLSLQWKLIKEGLAAKTEVVFMNPQDMPAALRGGDIDAMMAPEPYAAFPVVNGWGKPLWSGYDTPMGRCNLALMAAPAFVEANPATTKAVLDAHREITAQLQKDPSSAADAIVKTLNLPRPVALASLQNTFFTTETGPDFRRQVEALGQMMLEARMTAKLPDWNRLLPR</sequence>
<evidence type="ECO:0000256" key="1">
    <source>
        <dbReference type="ARBA" id="ARBA00004418"/>
    </source>
</evidence>
<organism evidence="5 6">
    <name type="scientific">Methylobacterium terricola</name>
    <dbReference type="NCBI Taxonomy" id="2583531"/>
    <lineage>
        <taxon>Bacteria</taxon>
        <taxon>Pseudomonadati</taxon>
        <taxon>Pseudomonadota</taxon>
        <taxon>Alphaproteobacteria</taxon>
        <taxon>Hyphomicrobiales</taxon>
        <taxon>Methylobacteriaceae</taxon>
        <taxon>Methylobacterium</taxon>
    </lineage>
</organism>
<dbReference type="SUPFAM" id="SSF53850">
    <property type="entry name" value="Periplasmic binding protein-like II"/>
    <property type="match status" value="1"/>
</dbReference>
<comment type="similarity">
    <text evidence="2">Belongs to the bacterial solute-binding protein SsuA/TauA family.</text>
</comment>